<dbReference type="PROSITE" id="PS50894">
    <property type="entry name" value="HPT"/>
    <property type="match status" value="1"/>
</dbReference>
<feature type="region of interest" description="Disordered" evidence="7">
    <location>
        <begin position="287"/>
        <end position="320"/>
    </location>
</feature>
<feature type="modified residue" description="Phosphohistidine" evidence="6">
    <location>
        <position position="48"/>
    </location>
</feature>
<reference evidence="11" key="1">
    <citation type="journal article" date="2020" name="mSystems">
        <title>Genome- and Community-Level Interaction Insights into Carbon Utilization and Element Cycling Functions of Hydrothermarchaeota in Hydrothermal Sediment.</title>
        <authorList>
            <person name="Zhou Z."/>
            <person name="Liu Y."/>
            <person name="Xu W."/>
            <person name="Pan J."/>
            <person name="Luo Z.H."/>
            <person name="Li M."/>
        </authorList>
    </citation>
    <scope>NUCLEOTIDE SEQUENCE [LARGE SCALE GENOMIC DNA]</scope>
    <source>
        <strain evidence="11">SpSt-477</strain>
    </source>
</reference>
<dbReference type="EC" id="2.7.13.3" evidence="2"/>
<dbReference type="SMART" id="SM00073">
    <property type="entry name" value="HPT"/>
    <property type="match status" value="1"/>
</dbReference>
<evidence type="ECO:0000259" key="9">
    <source>
        <dbReference type="PROSITE" id="PS50851"/>
    </source>
</evidence>
<dbReference type="Gene3D" id="1.10.287.560">
    <property type="entry name" value="Histidine kinase CheA-like, homodimeric domain"/>
    <property type="match status" value="1"/>
</dbReference>
<evidence type="ECO:0000256" key="7">
    <source>
        <dbReference type="SAM" id="MobiDB-lite"/>
    </source>
</evidence>
<dbReference type="InterPro" id="IPR051315">
    <property type="entry name" value="Bact_Chemotaxis_CheA"/>
</dbReference>
<feature type="domain" description="HPt" evidence="10">
    <location>
        <begin position="1"/>
        <end position="105"/>
    </location>
</feature>
<keyword evidence="4" id="KW-0808">Transferase</keyword>
<organism evidence="11">
    <name type="scientific">Desulfatirhabdium butyrativorans</name>
    <dbReference type="NCBI Taxonomy" id="340467"/>
    <lineage>
        <taxon>Bacteria</taxon>
        <taxon>Pseudomonadati</taxon>
        <taxon>Thermodesulfobacteriota</taxon>
        <taxon>Desulfobacteria</taxon>
        <taxon>Desulfobacterales</taxon>
        <taxon>Desulfatirhabdiaceae</taxon>
        <taxon>Desulfatirhabdium</taxon>
    </lineage>
</organism>
<dbReference type="SUPFAM" id="SSF55874">
    <property type="entry name" value="ATPase domain of HSP90 chaperone/DNA topoisomerase II/histidine kinase"/>
    <property type="match status" value="1"/>
</dbReference>
<dbReference type="EMBL" id="DSUH01000353">
    <property type="protein sequence ID" value="HGU34196.1"/>
    <property type="molecule type" value="Genomic_DNA"/>
</dbReference>
<evidence type="ECO:0000259" key="10">
    <source>
        <dbReference type="PROSITE" id="PS50894"/>
    </source>
</evidence>
<dbReference type="InterPro" id="IPR008207">
    <property type="entry name" value="Sig_transdc_His_kin_Hpt_dom"/>
</dbReference>
<dbReference type="SUPFAM" id="SSF47384">
    <property type="entry name" value="Homodimeric domain of signal transducing histidine kinase"/>
    <property type="match status" value="1"/>
</dbReference>
<dbReference type="SMART" id="SM00387">
    <property type="entry name" value="HATPase_c"/>
    <property type="match status" value="1"/>
</dbReference>
<dbReference type="Gene3D" id="1.20.120.160">
    <property type="entry name" value="HPT domain"/>
    <property type="match status" value="1"/>
</dbReference>
<dbReference type="PANTHER" id="PTHR43395">
    <property type="entry name" value="SENSOR HISTIDINE KINASE CHEA"/>
    <property type="match status" value="1"/>
</dbReference>
<evidence type="ECO:0000256" key="6">
    <source>
        <dbReference type="PROSITE-ProRule" id="PRU00110"/>
    </source>
</evidence>
<dbReference type="Pfam" id="PF02895">
    <property type="entry name" value="H-kinase_dim"/>
    <property type="match status" value="1"/>
</dbReference>
<sequence>MQNFLDEYFVECDEHLTTIQRDLTTLESYVDRAGIEKGLLERLFRAFHTLKGLSGMVGFQEAEQIAHQIEAYLRKHREAPIVLTSDALDAIIAGANLLTAVIASKQQQGPMPDIEEVLHRLDHLVRTPPLPSMKNQPAPETPQGTPPSGHPAPVPPTPAPPPAPMVPREGERETEEARLHAVEEAIRQGKRIWQVMFTPSQERAFRGVHVNSVRERLSAVGEIVHAEPLIDPHFGIAFLFLVAVSGNEVPDWKSFVDDGIQCQRYQEPVRVDSAAICGDVQKTDATPICESSAPSQAPSSSVSEPSSEPGATDAGSSLPLQSTRLAPSNIVRVDLDRLNDLMRLVGELVISRARLEDNISRLEAHVPQNLLRSLQETHVGMERQLRALRESVMRIRMVPIGEVFERMRFVVRDLVRESGKKVHLETIGQATEIDKFVVERIMDPLLHLVRNAVSHGLESPEARRAAGKPEEGRMVLKASAAGDVVVIEIEDDGAGIDRNHIVRKAREKGIPFDETATDEALILSVICSPGFSTRDAADRVSGRGVGMTVVRDAIQELGGELGIRTTPGQGTTFIIRLPLTLAIADAFIVQVADQVFAVPQALVHEIVEIHPETIVPIEGNEIVPYRNAVIPLIRLGECFHLPMKPNGRFFALVMGSGLSAVGIGVDRVVGRKEIVVRAITDPLLHVPGISGATELGDGRVVLILDGSIARKRLASGGRS</sequence>
<evidence type="ECO:0000256" key="4">
    <source>
        <dbReference type="ARBA" id="ARBA00022679"/>
    </source>
</evidence>
<dbReference type="CDD" id="cd00731">
    <property type="entry name" value="CheA_reg"/>
    <property type="match status" value="1"/>
</dbReference>
<dbReference type="InterPro" id="IPR004105">
    <property type="entry name" value="CheA-like_dim"/>
</dbReference>
<dbReference type="GO" id="GO:0000155">
    <property type="term" value="F:phosphorelay sensor kinase activity"/>
    <property type="evidence" value="ECO:0007669"/>
    <property type="project" value="InterPro"/>
</dbReference>
<dbReference type="InterPro" id="IPR037006">
    <property type="entry name" value="CheA-like_homodim_sf"/>
</dbReference>
<dbReference type="Pfam" id="PF01627">
    <property type="entry name" value="Hpt"/>
    <property type="match status" value="1"/>
</dbReference>
<accession>A0A7C4W223</accession>
<dbReference type="InterPro" id="IPR036890">
    <property type="entry name" value="HATPase_C_sf"/>
</dbReference>
<dbReference type="AlphaFoldDB" id="A0A7C4W223"/>
<dbReference type="SUPFAM" id="SSF50341">
    <property type="entry name" value="CheW-like"/>
    <property type="match status" value="1"/>
</dbReference>
<dbReference type="PANTHER" id="PTHR43395:SF1">
    <property type="entry name" value="CHEMOTAXIS PROTEIN CHEA"/>
    <property type="match status" value="1"/>
</dbReference>
<dbReference type="FunFam" id="3.30.565.10:FF:000016">
    <property type="entry name" value="Chemotaxis protein CheA, putative"/>
    <property type="match status" value="1"/>
</dbReference>
<gene>
    <name evidence="11" type="ORF">ENS29_15325</name>
</gene>
<protein>
    <recommendedName>
        <fullName evidence="2">histidine kinase</fullName>
        <ecNumber evidence="2">2.7.13.3</ecNumber>
    </recommendedName>
</protein>
<dbReference type="Pfam" id="PF01584">
    <property type="entry name" value="CheW"/>
    <property type="match status" value="1"/>
</dbReference>
<feature type="compositionally biased region" description="Low complexity" evidence="7">
    <location>
        <begin position="290"/>
        <end position="311"/>
    </location>
</feature>
<name>A0A7C4W223_9BACT</name>
<dbReference type="InterPro" id="IPR005467">
    <property type="entry name" value="His_kinase_dom"/>
</dbReference>
<dbReference type="CDD" id="cd00088">
    <property type="entry name" value="HPT"/>
    <property type="match status" value="1"/>
</dbReference>
<dbReference type="GO" id="GO:0006935">
    <property type="term" value="P:chemotaxis"/>
    <property type="evidence" value="ECO:0007669"/>
    <property type="project" value="InterPro"/>
</dbReference>
<evidence type="ECO:0000313" key="11">
    <source>
        <dbReference type="EMBL" id="HGU34196.1"/>
    </source>
</evidence>
<dbReference type="PROSITE" id="PS50109">
    <property type="entry name" value="HIS_KIN"/>
    <property type="match status" value="1"/>
</dbReference>
<dbReference type="InterPro" id="IPR002545">
    <property type="entry name" value="CheW-lke_dom"/>
</dbReference>
<keyword evidence="3 6" id="KW-0597">Phosphoprotein</keyword>
<dbReference type="Gene3D" id="2.30.30.40">
    <property type="entry name" value="SH3 Domains"/>
    <property type="match status" value="1"/>
</dbReference>
<dbReference type="PRINTS" id="PR00344">
    <property type="entry name" value="BCTRLSENSOR"/>
</dbReference>
<feature type="domain" description="CheW-like" evidence="9">
    <location>
        <begin position="583"/>
        <end position="715"/>
    </location>
</feature>
<dbReference type="Pfam" id="PF02518">
    <property type="entry name" value="HATPase_c"/>
    <property type="match status" value="1"/>
</dbReference>
<dbReference type="InterPro" id="IPR036097">
    <property type="entry name" value="HisK_dim/P_sf"/>
</dbReference>
<dbReference type="PROSITE" id="PS50851">
    <property type="entry name" value="CHEW"/>
    <property type="match status" value="1"/>
</dbReference>
<evidence type="ECO:0000256" key="1">
    <source>
        <dbReference type="ARBA" id="ARBA00000085"/>
    </source>
</evidence>
<comment type="catalytic activity">
    <reaction evidence="1">
        <text>ATP + protein L-histidine = ADP + protein N-phospho-L-histidine.</text>
        <dbReference type="EC" id="2.7.13.3"/>
    </reaction>
</comment>
<dbReference type="SMART" id="SM01231">
    <property type="entry name" value="H-kinase_dim"/>
    <property type="match status" value="1"/>
</dbReference>
<dbReference type="InterPro" id="IPR036061">
    <property type="entry name" value="CheW-like_dom_sf"/>
</dbReference>
<evidence type="ECO:0000256" key="3">
    <source>
        <dbReference type="ARBA" id="ARBA00022553"/>
    </source>
</evidence>
<dbReference type="InterPro" id="IPR036641">
    <property type="entry name" value="HPT_dom_sf"/>
</dbReference>
<feature type="domain" description="Histidine kinase" evidence="8">
    <location>
        <begin position="383"/>
        <end position="581"/>
    </location>
</feature>
<comment type="caution">
    <text evidence="11">The sequence shown here is derived from an EMBL/GenBank/DDBJ whole genome shotgun (WGS) entry which is preliminary data.</text>
</comment>
<keyword evidence="5" id="KW-0418">Kinase</keyword>
<dbReference type="InterPro" id="IPR003594">
    <property type="entry name" value="HATPase_dom"/>
</dbReference>
<evidence type="ECO:0000256" key="2">
    <source>
        <dbReference type="ARBA" id="ARBA00012438"/>
    </source>
</evidence>
<evidence type="ECO:0000259" key="8">
    <source>
        <dbReference type="PROSITE" id="PS50109"/>
    </source>
</evidence>
<dbReference type="GO" id="GO:0005737">
    <property type="term" value="C:cytoplasm"/>
    <property type="evidence" value="ECO:0007669"/>
    <property type="project" value="InterPro"/>
</dbReference>
<dbReference type="SUPFAM" id="SSF47226">
    <property type="entry name" value="Histidine-containing phosphotransfer domain, HPT domain"/>
    <property type="match status" value="1"/>
</dbReference>
<dbReference type="SMART" id="SM00260">
    <property type="entry name" value="CheW"/>
    <property type="match status" value="1"/>
</dbReference>
<evidence type="ECO:0000256" key="5">
    <source>
        <dbReference type="ARBA" id="ARBA00022777"/>
    </source>
</evidence>
<dbReference type="Gene3D" id="3.30.565.10">
    <property type="entry name" value="Histidine kinase-like ATPase, C-terminal domain"/>
    <property type="match status" value="1"/>
</dbReference>
<dbReference type="InterPro" id="IPR004358">
    <property type="entry name" value="Sig_transdc_His_kin-like_C"/>
</dbReference>
<proteinExistence type="predicted"/>
<feature type="region of interest" description="Disordered" evidence="7">
    <location>
        <begin position="127"/>
        <end position="174"/>
    </location>
</feature>
<feature type="compositionally biased region" description="Pro residues" evidence="7">
    <location>
        <begin position="144"/>
        <end position="165"/>
    </location>
</feature>